<name>A0ABN3BJV2_9MICC</name>
<evidence type="ECO:0000256" key="5">
    <source>
        <dbReference type="SAM" id="Phobius"/>
    </source>
</evidence>
<gene>
    <name evidence="6" type="ORF">GCM10009849_05230</name>
</gene>
<feature type="transmembrane region" description="Helical" evidence="5">
    <location>
        <begin position="105"/>
        <end position="125"/>
    </location>
</feature>
<feature type="transmembrane region" description="Helical" evidence="5">
    <location>
        <begin position="75"/>
        <end position="93"/>
    </location>
</feature>
<feature type="transmembrane region" description="Helical" evidence="5">
    <location>
        <begin position="165"/>
        <end position="185"/>
    </location>
</feature>
<keyword evidence="2 5" id="KW-0812">Transmembrane</keyword>
<keyword evidence="3 5" id="KW-1133">Transmembrane helix</keyword>
<evidence type="ECO:0000256" key="3">
    <source>
        <dbReference type="ARBA" id="ARBA00022989"/>
    </source>
</evidence>
<feature type="transmembrane region" description="Helical" evidence="5">
    <location>
        <begin position="222"/>
        <end position="243"/>
    </location>
</feature>
<evidence type="ECO:0000313" key="7">
    <source>
        <dbReference type="Proteomes" id="UP001500432"/>
    </source>
</evidence>
<sequence>MISHPGHRAGTPSPRLPTAVARCPVCARLVLGATWAHPLTMDTSAVSLGLTLVSGIAWTAVYAEAIRIGFAQRTYAMPVAALTLNMAWEWLYALVGLSEGGGVQTAVNVVWGLADVLILVTFLRFGYAEFSPQLGRAAFWTGSMVLLGASAAVQLLFLAEFGDRLAPVYSAFLQNLLMSGLFVAMFLSRGGPRGQSLVIAVAKWLGTLAPTLQWGLLSPSGFVLGVGLLCSVVDLAYIGLLAAARRAEPARVTADAAAP</sequence>
<dbReference type="PANTHER" id="PTHR42038:SF2">
    <property type="entry name" value="TERPENE CYCLASE AUSL"/>
    <property type="match status" value="1"/>
</dbReference>
<accession>A0ABN3BJV2</accession>
<protein>
    <submittedName>
        <fullName evidence="6">Uncharacterized protein</fullName>
    </submittedName>
</protein>
<evidence type="ECO:0000256" key="1">
    <source>
        <dbReference type="ARBA" id="ARBA00004141"/>
    </source>
</evidence>
<evidence type="ECO:0000256" key="4">
    <source>
        <dbReference type="ARBA" id="ARBA00023136"/>
    </source>
</evidence>
<evidence type="ECO:0000256" key="2">
    <source>
        <dbReference type="ARBA" id="ARBA00022692"/>
    </source>
</evidence>
<organism evidence="6 7">
    <name type="scientific">Sinomonas flava</name>
    <dbReference type="NCBI Taxonomy" id="496857"/>
    <lineage>
        <taxon>Bacteria</taxon>
        <taxon>Bacillati</taxon>
        <taxon>Actinomycetota</taxon>
        <taxon>Actinomycetes</taxon>
        <taxon>Micrococcales</taxon>
        <taxon>Micrococcaceae</taxon>
        <taxon>Sinomonas</taxon>
    </lineage>
</organism>
<proteinExistence type="predicted"/>
<feature type="transmembrane region" description="Helical" evidence="5">
    <location>
        <begin position="137"/>
        <end position="159"/>
    </location>
</feature>
<keyword evidence="7" id="KW-1185">Reference proteome</keyword>
<comment type="subcellular location">
    <subcellularLocation>
        <location evidence="1">Membrane</location>
        <topology evidence="1">Multi-pass membrane protein</topology>
    </subcellularLocation>
</comment>
<keyword evidence="4 5" id="KW-0472">Membrane</keyword>
<dbReference type="Pfam" id="PF25129">
    <property type="entry name" value="Pyr4-TMTC"/>
    <property type="match status" value="1"/>
</dbReference>
<comment type="caution">
    <text evidence="6">The sequence shown here is derived from an EMBL/GenBank/DDBJ whole genome shotgun (WGS) entry which is preliminary data.</text>
</comment>
<feature type="transmembrane region" description="Helical" evidence="5">
    <location>
        <begin position="45"/>
        <end position="63"/>
    </location>
</feature>
<dbReference type="Proteomes" id="UP001500432">
    <property type="component" value="Unassembled WGS sequence"/>
</dbReference>
<reference evidence="7" key="1">
    <citation type="journal article" date="2019" name="Int. J. Syst. Evol. Microbiol.">
        <title>The Global Catalogue of Microorganisms (GCM) 10K type strain sequencing project: providing services to taxonomists for standard genome sequencing and annotation.</title>
        <authorList>
            <consortium name="The Broad Institute Genomics Platform"/>
            <consortium name="The Broad Institute Genome Sequencing Center for Infectious Disease"/>
            <person name="Wu L."/>
            <person name="Ma J."/>
        </authorList>
    </citation>
    <scope>NUCLEOTIDE SEQUENCE [LARGE SCALE GENOMIC DNA]</scope>
    <source>
        <strain evidence="7">JCM 16034</strain>
    </source>
</reference>
<dbReference type="PANTHER" id="PTHR42038">
    <property type="match status" value="1"/>
</dbReference>
<evidence type="ECO:0000313" key="6">
    <source>
        <dbReference type="EMBL" id="GAA2197205.1"/>
    </source>
</evidence>
<dbReference type="EMBL" id="BAAAQW010000003">
    <property type="protein sequence ID" value="GAA2197205.1"/>
    <property type="molecule type" value="Genomic_DNA"/>
</dbReference>
<dbReference type="InterPro" id="IPR039020">
    <property type="entry name" value="PaxB-like"/>
</dbReference>